<sequence length="147" mass="16503">MEQEGGGSQQHQQNLKPLQDLATVIYLNNDQSDINFQQKYGQQLGETPATSGENFSGNFTEQDTLESVVKPHLFSGNFSRNFPGTGLPYTPDSSQNMIKESLFRPQEMQSSGFVSIASSKKRIRWTQDLNEEFLQCVYHLGGADSEF</sequence>
<protein>
    <submittedName>
        <fullName evidence="1">Uncharacterized protein</fullName>
    </submittedName>
</protein>
<evidence type="ECO:0000313" key="2">
    <source>
        <dbReference type="Proteomes" id="UP001163603"/>
    </source>
</evidence>
<gene>
    <name evidence="1" type="ORF">Pint_36454</name>
</gene>
<dbReference type="EMBL" id="CM047744">
    <property type="protein sequence ID" value="KAJ0027565.1"/>
    <property type="molecule type" value="Genomic_DNA"/>
</dbReference>
<accession>A0ACC0Y1G2</accession>
<evidence type="ECO:0000313" key="1">
    <source>
        <dbReference type="EMBL" id="KAJ0027565.1"/>
    </source>
</evidence>
<dbReference type="Proteomes" id="UP001163603">
    <property type="component" value="Chromosome 9"/>
</dbReference>
<name>A0ACC0Y1G2_9ROSI</name>
<comment type="caution">
    <text evidence="1">The sequence shown here is derived from an EMBL/GenBank/DDBJ whole genome shotgun (WGS) entry which is preliminary data.</text>
</comment>
<organism evidence="1 2">
    <name type="scientific">Pistacia integerrima</name>
    <dbReference type="NCBI Taxonomy" id="434235"/>
    <lineage>
        <taxon>Eukaryota</taxon>
        <taxon>Viridiplantae</taxon>
        <taxon>Streptophyta</taxon>
        <taxon>Embryophyta</taxon>
        <taxon>Tracheophyta</taxon>
        <taxon>Spermatophyta</taxon>
        <taxon>Magnoliopsida</taxon>
        <taxon>eudicotyledons</taxon>
        <taxon>Gunneridae</taxon>
        <taxon>Pentapetalae</taxon>
        <taxon>rosids</taxon>
        <taxon>malvids</taxon>
        <taxon>Sapindales</taxon>
        <taxon>Anacardiaceae</taxon>
        <taxon>Pistacia</taxon>
    </lineage>
</organism>
<proteinExistence type="predicted"/>
<reference evidence="2" key="1">
    <citation type="journal article" date="2023" name="G3 (Bethesda)">
        <title>Genome assembly and association tests identify interacting loci associated with vigor, precocity, and sex in interspecific pistachio rootstocks.</title>
        <authorList>
            <person name="Palmer W."/>
            <person name="Jacygrad E."/>
            <person name="Sagayaradj S."/>
            <person name="Cavanaugh K."/>
            <person name="Han R."/>
            <person name="Bertier L."/>
            <person name="Beede B."/>
            <person name="Kafkas S."/>
            <person name="Golino D."/>
            <person name="Preece J."/>
            <person name="Michelmore R."/>
        </authorList>
    </citation>
    <scope>NUCLEOTIDE SEQUENCE [LARGE SCALE GENOMIC DNA]</scope>
</reference>
<keyword evidence="2" id="KW-1185">Reference proteome</keyword>